<sequence>MPKRLLLACLVIILFKAASAQQFGANRPTHKWLQINTDTIRVIFPGHLTTEGIRVASLLRDVSAQPVNLGNRRGKINIVLQNETLLANGYVQMGPFRSEFYMTPPPNSMDLGAMSWADQLALHEYRHVLQNVNARKGVSKLFSILGGELGQAAITNIALPNWFWEGDAVLTETALSAQGRGRLPSFFAGFRALSRLPQAYSFMKIRNGSLKDYVPNHYELGYIMTSYGQLKYGKEFWGNVMDDAVRYKGVFYPFSQSLKRRTGMNAAAFSRASLDYYEENWKENSKEDNDATMVSPSSKHYEDYQWIQADGEDWIVLKQDFKKIPAFYRLKRNGAEEKLWAPGYNFDNYFYYNRGKIVYTESRNHPRWGYEDYSVIRIYDVATKHLVQLTRKSRYFSPALSSDNQQIVAVESSDDMKTQLVILNAQTGEQVRKLENPDNWVYTYPVFAQNNSVIYTTVRNLSGEMALVEVPVETGQAKIIIPFGTDALGPVRIKGEQLYFTANFKDVTNIYATDLRGENIRQVSHADNYVSSFAVGDNKIRYSEFTAGGNKILEMPLETAFANAESIQLHRSYHGDWLHPKLGRDSSTAVNAAAYSFDIKKYRQTKGFFNLHSWIPTFDDPDYSYTIYGNNVLNTTETAIGYTYNRNEESHKVGGSLTYGGWFPYLTTTADYTFRRNVLVSKQNYLIWNEFKWGGGLGVPINLSSGKFSRGMSLSANYNYVKRNATNDSKYRFNIDQIQYYSLGFSFNNQRMKARQNIFSHFGQTLYVQYNNSLNEAKAAQLFARLDLYLPGFARNHNIVINLAYQDIDTSSTYRFTDNFSYARGYNSPYYDHIYKIGVNYHFPVAYPDWGFANALYFTRIRGNIFYDYSEGTSGSQALKTRYNSVGGELYFDTKLGNALPFTCGLRFSHLLNDDPQDAGLSNKFDFILPLQQLFSY</sequence>
<evidence type="ECO:0000256" key="1">
    <source>
        <dbReference type="SAM" id="SignalP"/>
    </source>
</evidence>
<feature type="signal peptide" evidence="1">
    <location>
        <begin position="1"/>
        <end position="20"/>
    </location>
</feature>
<dbReference type="AlphaFoldDB" id="A0A291QVA5"/>
<dbReference type="InterPro" id="IPR011042">
    <property type="entry name" value="6-blade_b-propeller_TolB-like"/>
</dbReference>
<proteinExistence type="predicted"/>
<dbReference type="Gene3D" id="2.120.10.30">
    <property type="entry name" value="TolB, C-terminal domain"/>
    <property type="match status" value="1"/>
</dbReference>
<dbReference type="Proteomes" id="UP000220133">
    <property type="component" value="Chromosome"/>
</dbReference>
<dbReference type="SUPFAM" id="SSF69304">
    <property type="entry name" value="Tricorn protease N-terminal domain"/>
    <property type="match status" value="1"/>
</dbReference>
<dbReference type="EMBL" id="CP023777">
    <property type="protein sequence ID" value="ATL47867.1"/>
    <property type="molecule type" value="Genomic_DNA"/>
</dbReference>
<feature type="chain" id="PRO_5013398843" evidence="1">
    <location>
        <begin position="21"/>
        <end position="937"/>
    </location>
</feature>
<reference evidence="2 3" key="1">
    <citation type="submission" date="2017-10" db="EMBL/GenBank/DDBJ databases">
        <title>Paenichitinophaga pekingensis gen. nov., sp. nov., isolated from activated sludge.</title>
        <authorList>
            <person name="Jin D."/>
            <person name="Kong X."/>
            <person name="Deng Y."/>
            <person name="Bai Z."/>
        </authorList>
    </citation>
    <scope>NUCLEOTIDE SEQUENCE [LARGE SCALE GENOMIC DNA]</scope>
    <source>
        <strain evidence="2 3">13</strain>
    </source>
</reference>
<keyword evidence="3" id="KW-1185">Reference proteome</keyword>
<evidence type="ECO:0000313" key="2">
    <source>
        <dbReference type="EMBL" id="ATL47867.1"/>
    </source>
</evidence>
<name>A0A291QVA5_9BACT</name>
<dbReference type="RefSeq" id="WP_098194244.1">
    <property type="nucleotide sequence ID" value="NZ_CP023777.1"/>
</dbReference>
<keyword evidence="1" id="KW-0732">Signal</keyword>
<gene>
    <name evidence="2" type="ORF">COR50_12225</name>
</gene>
<protein>
    <submittedName>
        <fullName evidence="2">Uncharacterized protein</fullName>
    </submittedName>
</protein>
<evidence type="ECO:0000313" key="3">
    <source>
        <dbReference type="Proteomes" id="UP000220133"/>
    </source>
</evidence>
<dbReference type="KEGG" id="cbae:COR50_12225"/>
<dbReference type="OrthoDB" id="9799878at2"/>
<organism evidence="2 3">
    <name type="scientific">Chitinophaga caeni</name>
    <dbReference type="NCBI Taxonomy" id="2029983"/>
    <lineage>
        <taxon>Bacteria</taxon>
        <taxon>Pseudomonadati</taxon>
        <taxon>Bacteroidota</taxon>
        <taxon>Chitinophagia</taxon>
        <taxon>Chitinophagales</taxon>
        <taxon>Chitinophagaceae</taxon>
        <taxon>Chitinophaga</taxon>
    </lineage>
</organism>
<accession>A0A291QVA5</accession>